<protein>
    <submittedName>
        <fullName evidence="1">Uncharacterized protein</fullName>
    </submittedName>
</protein>
<proteinExistence type="predicted"/>
<dbReference type="HOGENOM" id="CLU_1326895_0_0_1"/>
<evidence type="ECO:0000313" key="1">
    <source>
        <dbReference type="EMBL" id="EME89097.1"/>
    </source>
</evidence>
<gene>
    <name evidence="1" type="ORF">MYCFIDRAFT_209986</name>
</gene>
<dbReference type="RefSeq" id="XP_007921862.1">
    <property type="nucleotide sequence ID" value="XM_007923671.1"/>
</dbReference>
<dbReference type="GeneID" id="19336950"/>
<evidence type="ECO:0000313" key="2">
    <source>
        <dbReference type="Proteomes" id="UP000016932"/>
    </source>
</evidence>
<dbReference type="KEGG" id="pfj:MYCFIDRAFT_209986"/>
<accession>N1QCA7</accession>
<reference evidence="1 2" key="1">
    <citation type="journal article" date="2012" name="PLoS Pathog.">
        <title>Diverse lifestyles and strategies of plant pathogenesis encoded in the genomes of eighteen Dothideomycetes fungi.</title>
        <authorList>
            <person name="Ohm R.A."/>
            <person name="Feau N."/>
            <person name="Henrissat B."/>
            <person name="Schoch C.L."/>
            <person name="Horwitz B.A."/>
            <person name="Barry K.W."/>
            <person name="Condon B.J."/>
            <person name="Copeland A.C."/>
            <person name="Dhillon B."/>
            <person name="Glaser F."/>
            <person name="Hesse C.N."/>
            <person name="Kosti I."/>
            <person name="LaButti K."/>
            <person name="Lindquist E.A."/>
            <person name="Lucas S."/>
            <person name="Salamov A.A."/>
            <person name="Bradshaw R.E."/>
            <person name="Ciuffetti L."/>
            <person name="Hamelin R.C."/>
            <person name="Kema G.H.J."/>
            <person name="Lawrence C."/>
            <person name="Scott J.A."/>
            <person name="Spatafora J.W."/>
            <person name="Turgeon B.G."/>
            <person name="de Wit P.J.G.M."/>
            <person name="Zhong S."/>
            <person name="Goodwin S.B."/>
            <person name="Grigoriev I.V."/>
        </authorList>
    </citation>
    <scope>NUCLEOTIDE SEQUENCE [LARGE SCALE GENOMIC DNA]</scope>
    <source>
        <strain evidence="1 2">CIRAD86</strain>
    </source>
</reference>
<dbReference type="Proteomes" id="UP000016932">
    <property type="component" value="Unassembled WGS sequence"/>
</dbReference>
<organism evidence="1 2">
    <name type="scientific">Pseudocercospora fijiensis (strain CIRAD86)</name>
    <name type="common">Black leaf streak disease fungus</name>
    <name type="synonym">Mycosphaerella fijiensis</name>
    <dbReference type="NCBI Taxonomy" id="383855"/>
    <lineage>
        <taxon>Eukaryota</taxon>
        <taxon>Fungi</taxon>
        <taxon>Dikarya</taxon>
        <taxon>Ascomycota</taxon>
        <taxon>Pezizomycotina</taxon>
        <taxon>Dothideomycetes</taxon>
        <taxon>Dothideomycetidae</taxon>
        <taxon>Mycosphaerellales</taxon>
        <taxon>Mycosphaerellaceae</taxon>
        <taxon>Pseudocercospora</taxon>
    </lineage>
</organism>
<name>N1QCA7_PSEFD</name>
<sequence>MPCQNTGLCTRPPTLPPTPTCSAPFIVRRSLAKGDRCAVPSRALHQLAKVVIRRAPCTFHPSILIAPSSGEDVQSPLLLPAPWSTSSTLPRMVLLPRRARPFILTPTSILPPRSAFRLASPRLASHKAPSFALLCLPCGTFSADANANAHAHAHAHAATPRRRRPGAHPSAFWCSYTKASLPPALSTLTLPGGSIYASAGHGPFLLR</sequence>
<dbReference type="EMBL" id="KB446555">
    <property type="protein sequence ID" value="EME89097.1"/>
    <property type="molecule type" value="Genomic_DNA"/>
</dbReference>
<keyword evidence="2" id="KW-1185">Reference proteome</keyword>
<dbReference type="VEuPathDB" id="FungiDB:MYCFIDRAFT_209986"/>
<dbReference type="AlphaFoldDB" id="N1QCA7"/>